<dbReference type="EMBL" id="QSUL01000016">
    <property type="protein sequence ID" value="RGN31804.1"/>
    <property type="molecule type" value="Genomic_DNA"/>
</dbReference>
<reference evidence="2 3" key="1">
    <citation type="submission" date="2018-08" db="EMBL/GenBank/DDBJ databases">
        <title>A genome reference for cultivated species of the human gut microbiota.</title>
        <authorList>
            <person name="Zou Y."/>
            <person name="Xue W."/>
            <person name="Luo G."/>
        </authorList>
    </citation>
    <scope>NUCLEOTIDE SEQUENCE [LARGE SCALE GENOMIC DNA]</scope>
    <source>
        <strain evidence="2 3">OM05-15BH</strain>
    </source>
</reference>
<dbReference type="AlphaFoldDB" id="A0A3E5B2T9"/>
<evidence type="ECO:0000256" key="1">
    <source>
        <dbReference type="SAM" id="MobiDB-lite"/>
    </source>
</evidence>
<dbReference type="Proteomes" id="UP000260983">
    <property type="component" value="Unassembled WGS sequence"/>
</dbReference>
<proteinExistence type="predicted"/>
<evidence type="ECO:0000313" key="2">
    <source>
        <dbReference type="EMBL" id="RGN31804.1"/>
    </source>
</evidence>
<evidence type="ECO:0000313" key="3">
    <source>
        <dbReference type="Proteomes" id="UP000260983"/>
    </source>
</evidence>
<name>A0A3E5B2T9_9BACE</name>
<gene>
    <name evidence="2" type="ORF">DXB65_19795</name>
</gene>
<organism evidence="2 3">
    <name type="scientific">Bacteroides oleiciplenus</name>
    <dbReference type="NCBI Taxonomy" id="626931"/>
    <lineage>
        <taxon>Bacteria</taxon>
        <taxon>Pseudomonadati</taxon>
        <taxon>Bacteroidota</taxon>
        <taxon>Bacteroidia</taxon>
        <taxon>Bacteroidales</taxon>
        <taxon>Bacteroidaceae</taxon>
        <taxon>Bacteroides</taxon>
    </lineage>
</organism>
<sequence>MRDKQGNRGGSAMQGMNSGNYVQMKKSFRDAQRQMRNIRNNAQRHGVTITQSKWETATIAY</sequence>
<comment type="caution">
    <text evidence="2">The sequence shown here is derived from an EMBL/GenBank/DDBJ whole genome shotgun (WGS) entry which is preliminary data.</text>
</comment>
<accession>A0A3E5B2T9</accession>
<protein>
    <submittedName>
        <fullName evidence="2">Uncharacterized protein</fullName>
    </submittedName>
</protein>
<feature type="region of interest" description="Disordered" evidence="1">
    <location>
        <begin position="1"/>
        <end position="21"/>
    </location>
</feature>